<protein>
    <recommendedName>
        <fullName evidence="3">Trypsin-like serine protease</fullName>
    </recommendedName>
</protein>
<sequence>MSILREDLIKDIARNYSMLFYNKRNVLGLGLGNKVINGVDTGEPSIHVLVKEKVSIDSLSSSDKIPKDFLSIKTDVIQTGDFRFSASDILINLQSKIRPLRPGCSIGVAEGIGAGTIGAIVYDNDPEKKDKKYILTNNHVISGLNEFQAGSIILQPGVGDAGLYSKNAVATLARTVVLNFEDGPSDIVVNYADCAIAEINPGIDVITDIPGIGVIKGTTIPTKEAKVQKVGKATGYTNGTISSTNVSFAMAMNDGDFCTFNDQILVSKMSDIGDSGALLCDFSNNAIGLIFGHGETVTAATPINYVLDYLGVHF</sequence>
<dbReference type="OrthoDB" id="104542at2"/>
<dbReference type="Gene3D" id="2.40.10.10">
    <property type="entry name" value="Trypsin-like serine proteases"/>
    <property type="match status" value="1"/>
</dbReference>
<gene>
    <name evidence="1" type="ORF">GBZ86_14650</name>
</gene>
<dbReference type="AlphaFoldDB" id="A0A6I1MN95"/>
<dbReference type="RefSeq" id="WP_152891872.1">
    <property type="nucleotide sequence ID" value="NZ_WHJC01000375.1"/>
</dbReference>
<dbReference type="EMBL" id="WHJC01000375">
    <property type="protein sequence ID" value="MPQ44966.1"/>
    <property type="molecule type" value="Genomic_DNA"/>
</dbReference>
<organism evidence="1 2">
    <name type="scientific">Clostridium tarantellae</name>
    <dbReference type="NCBI Taxonomy" id="39493"/>
    <lineage>
        <taxon>Bacteria</taxon>
        <taxon>Bacillati</taxon>
        <taxon>Bacillota</taxon>
        <taxon>Clostridia</taxon>
        <taxon>Eubacteriales</taxon>
        <taxon>Clostridiaceae</taxon>
        <taxon>Clostridium</taxon>
    </lineage>
</organism>
<keyword evidence="2" id="KW-1185">Reference proteome</keyword>
<proteinExistence type="predicted"/>
<evidence type="ECO:0008006" key="3">
    <source>
        <dbReference type="Google" id="ProtNLM"/>
    </source>
</evidence>
<dbReference type="InterPro" id="IPR043504">
    <property type="entry name" value="Peptidase_S1_PA_chymotrypsin"/>
</dbReference>
<dbReference type="Proteomes" id="UP000430345">
    <property type="component" value="Unassembled WGS sequence"/>
</dbReference>
<dbReference type="SUPFAM" id="SSF50494">
    <property type="entry name" value="Trypsin-like serine proteases"/>
    <property type="match status" value="1"/>
</dbReference>
<reference evidence="1 2" key="1">
    <citation type="submission" date="2019-10" db="EMBL/GenBank/DDBJ databases">
        <title>The Genome Sequence of Clostridium tarantellae Isolated from Fish Brain.</title>
        <authorList>
            <person name="Bano L."/>
            <person name="Kiel M."/>
            <person name="Sales G."/>
            <person name="Doxey A.C."/>
            <person name="Mansfield M.J."/>
            <person name="Schiavone M."/>
            <person name="Rossetto O."/>
            <person name="Pirazzini M."/>
            <person name="Dobrindt U."/>
            <person name="Montecucco C."/>
        </authorList>
    </citation>
    <scope>NUCLEOTIDE SEQUENCE [LARGE SCALE GENOMIC DNA]</scope>
    <source>
        <strain evidence="1 2">DSM 3997</strain>
    </source>
</reference>
<comment type="caution">
    <text evidence="1">The sequence shown here is derived from an EMBL/GenBank/DDBJ whole genome shotgun (WGS) entry which is preliminary data.</text>
</comment>
<evidence type="ECO:0000313" key="2">
    <source>
        <dbReference type="Proteomes" id="UP000430345"/>
    </source>
</evidence>
<dbReference type="InterPro" id="IPR009003">
    <property type="entry name" value="Peptidase_S1_PA"/>
</dbReference>
<name>A0A6I1MN95_9CLOT</name>
<evidence type="ECO:0000313" key="1">
    <source>
        <dbReference type="EMBL" id="MPQ44966.1"/>
    </source>
</evidence>
<accession>A0A6I1MN95</accession>